<feature type="compositionally biased region" description="Polar residues" evidence="1">
    <location>
        <begin position="56"/>
        <end position="70"/>
    </location>
</feature>
<evidence type="ECO:0000313" key="3">
    <source>
        <dbReference type="Proteomes" id="UP000233220"/>
    </source>
</evidence>
<organism evidence="2 3">
    <name type="scientific">Saimiri boliviensis boliviensis</name>
    <name type="common">Bolivian squirrel monkey</name>
    <dbReference type="NCBI Taxonomy" id="39432"/>
    <lineage>
        <taxon>Eukaryota</taxon>
        <taxon>Metazoa</taxon>
        <taxon>Chordata</taxon>
        <taxon>Craniata</taxon>
        <taxon>Vertebrata</taxon>
        <taxon>Euteleostomi</taxon>
        <taxon>Mammalia</taxon>
        <taxon>Eutheria</taxon>
        <taxon>Euarchontoglires</taxon>
        <taxon>Primates</taxon>
        <taxon>Haplorrhini</taxon>
        <taxon>Platyrrhini</taxon>
        <taxon>Cebidae</taxon>
        <taxon>Saimiriinae</taxon>
        <taxon>Saimiri</taxon>
    </lineage>
</organism>
<feature type="region of interest" description="Disordered" evidence="1">
    <location>
        <begin position="39"/>
        <end position="97"/>
    </location>
</feature>
<reference evidence="2" key="2">
    <citation type="submission" date="2025-09" db="UniProtKB">
        <authorList>
            <consortium name="Ensembl"/>
        </authorList>
    </citation>
    <scope>IDENTIFICATION</scope>
</reference>
<keyword evidence="3" id="KW-1185">Reference proteome</keyword>
<dbReference type="STRING" id="39432.ENSSBOP00000031482"/>
<dbReference type="GeneTree" id="ENSGT00900000143309"/>
<protein>
    <submittedName>
        <fullName evidence="2">Uncharacterized protein</fullName>
    </submittedName>
</protein>
<evidence type="ECO:0000256" key="1">
    <source>
        <dbReference type="SAM" id="MobiDB-lite"/>
    </source>
</evidence>
<sequence length="97" mass="10606">MSHVAMENALGLDQQFVGGRSTASKGRYIPLHLRNREATKDSLGWSPSKDKEAYSSFGSPSDSRVKSSFFSDHGTGSRGRFDDHGWSDYDDIGSCGD</sequence>
<name>A0A2K6UHX8_SAIBB</name>
<evidence type="ECO:0000313" key="2">
    <source>
        <dbReference type="Ensembl" id="ENSSBOP00000031482.1"/>
    </source>
</evidence>
<dbReference type="Proteomes" id="UP000233220">
    <property type="component" value="Unplaced"/>
</dbReference>
<dbReference type="Ensembl" id="ENSSBOT00000048372.1">
    <property type="protein sequence ID" value="ENSSBOP00000031482.1"/>
    <property type="gene ID" value="ENSSBOG00000031964.1"/>
</dbReference>
<dbReference type="AlphaFoldDB" id="A0A2K6UHX8"/>
<accession>A0A2K6UHX8</accession>
<dbReference type="OMA" id="MSHVAME"/>
<reference evidence="2" key="1">
    <citation type="submission" date="2025-08" db="UniProtKB">
        <authorList>
            <consortium name="Ensembl"/>
        </authorList>
    </citation>
    <scope>IDENTIFICATION</scope>
</reference>
<proteinExistence type="predicted"/>